<dbReference type="GO" id="GO:0005576">
    <property type="term" value="C:extracellular region"/>
    <property type="evidence" value="ECO:0007669"/>
    <property type="project" value="UniProtKB-SubCell"/>
</dbReference>
<dbReference type="Proteomes" id="UP001165083">
    <property type="component" value="Unassembled WGS sequence"/>
</dbReference>
<dbReference type="PANTHER" id="PTHR33657:SF8">
    <property type="entry name" value="DOMAIN PROTEIN, PUTATIVE (AFU_ORTHOLOGUE AFUA_5G00600)-RELATED"/>
    <property type="match status" value="1"/>
</dbReference>
<dbReference type="OrthoDB" id="122633at2759"/>
<evidence type="ECO:0000313" key="5">
    <source>
        <dbReference type="EMBL" id="GMF29009.1"/>
    </source>
</evidence>
<sequence length="140" mass="16131">MGFASRRHDWANCVVWIDNPAVESPRILGVSFSKSEKEYTTETEIDPDMFVGYSIRGTRHNYTFFYGSNTSLGIQHSIHSVFGSAFLKFSFADGKYQDLIMWEQMTDEVRAALVDSNFGDFRVPFNDDNFKKSLEIAWPF</sequence>
<evidence type="ECO:0000256" key="4">
    <source>
        <dbReference type="ARBA" id="ARBA00023026"/>
    </source>
</evidence>
<comment type="subcellular location">
    <subcellularLocation>
        <location evidence="1">Secreted</location>
    </subcellularLocation>
</comment>
<dbReference type="AlphaFoldDB" id="A0A9W6WVE5"/>
<accession>A0A9W6WVE5</accession>
<dbReference type="Pfam" id="PF05630">
    <property type="entry name" value="NPP1"/>
    <property type="match status" value="1"/>
</dbReference>
<reference evidence="5" key="1">
    <citation type="submission" date="2023-04" db="EMBL/GenBank/DDBJ databases">
        <title>Phytophthora lilii NBRC 32176.</title>
        <authorList>
            <person name="Ichikawa N."/>
            <person name="Sato H."/>
            <person name="Tonouchi N."/>
        </authorList>
    </citation>
    <scope>NUCLEOTIDE SEQUENCE</scope>
    <source>
        <strain evidence="5">NBRC 32176</strain>
    </source>
</reference>
<evidence type="ECO:0000256" key="2">
    <source>
        <dbReference type="ARBA" id="ARBA00009520"/>
    </source>
</evidence>
<evidence type="ECO:0000256" key="1">
    <source>
        <dbReference type="ARBA" id="ARBA00004613"/>
    </source>
</evidence>
<organism evidence="5 6">
    <name type="scientific">Phytophthora lilii</name>
    <dbReference type="NCBI Taxonomy" id="2077276"/>
    <lineage>
        <taxon>Eukaryota</taxon>
        <taxon>Sar</taxon>
        <taxon>Stramenopiles</taxon>
        <taxon>Oomycota</taxon>
        <taxon>Peronosporomycetes</taxon>
        <taxon>Peronosporales</taxon>
        <taxon>Peronosporaceae</taxon>
        <taxon>Phytophthora</taxon>
    </lineage>
</organism>
<gene>
    <name evidence="5" type="ORF">Plil01_001227100</name>
</gene>
<dbReference type="PANTHER" id="PTHR33657">
    <property type="entry name" value="DOMAIN PROTEIN, PUTATIVE (AFU_ORTHOLOGUE AFUA_5G00600)-RELATED"/>
    <property type="match status" value="1"/>
</dbReference>
<comment type="similarity">
    <text evidence="2">Belongs to the Necrosis inducing protein (NPP1) family.</text>
</comment>
<keyword evidence="3" id="KW-0964">Secreted</keyword>
<keyword evidence="4" id="KW-0843">Virulence</keyword>
<evidence type="ECO:0000256" key="3">
    <source>
        <dbReference type="ARBA" id="ARBA00022525"/>
    </source>
</evidence>
<comment type="caution">
    <text evidence="5">The sequence shown here is derived from an EMBL/GenBank/DDBJ whole genome shotgun (WGS) entry which is preliminary data.</text>
</comment>
<protein>
    <submittedName>
        <fullName evidence="5">Unnamed protein product</fullName>
    </submittedName>
</protein>
<dbReference type="EMBL" id="BSXW01000751">
    <property type="protein sequence ID" value="GMF29009.1"/>
    <property type="molecule type" value="Genomic_DNA"/>
</dbReference>
<dbReference type="InterPro" id="IPR008701">
    <property type="entry name" value="NPP1"/>
</dbReference>
<evidence type="ECO:0000313" key="6">
    <source>
        <dbReference type="Proteomes" id="UP001165083"/>
    </source>
</evidence>
<name>A0A9W6WVE5_9STRA</name>
<keyword evidence="6" id="KW-1185">Reference proteome</keyword>
<proteinExistence type="inferred from homology"/>